<evidence type="ECO:0000313" key="4">
    <source>
        <dbReference type="Proteomes" id="UP001500443"/>
    </source>
</evidence>
<evidence type="ECO:0000256" key="1">
    <source>
        <dbReference type="SAM" id="MobiDB-lite"/>
    </source>
</evidence>
<sequence>MLPAHPGEHKHMTSASNLLTEDRPDFERLLDSALHSAEYTVGAGRGRPLNPEQLRTMALGAMAPISARASAEYERYVRLRKELRRPAGGGGTLGGGEGIRLSGAMSGGQGGGSSAGVAAAAAVLVPVLAGTAAVIFLLVGYLLHLMDPEPAVASSMRQAGWIFALLAVAAIVIAMIALLLAALRNGSTSIRAAASRELTDQVDRAREEWLTALLERGIQPFLEEALAGGGEDGAAAYPPAVRTDPDAARTPRLGYSRPAFSSPDEGSPTNDGPGYSSPDFTSPDYGGPEHDPD</sequence>
<keyword evidence="2" id="KW-0472">Membrane</keyword>
<accession>A0ABN2Z2K2</accession>
<feature type="compositionally biased region" description="Basic and acidic residues" evidence="1">
    <location>
        <begin position="1"/>
        <end position="11"/>
    </location>
</feature>
<gene>
    <name evidence="3" type="ORF">GCM10009802_44500</name>
</gene>
<proteinExistence type="predicted"/>
<keyword evidence="4" id="KW-1185">Reference proteome</keyword>
<name>A0ABN2Z2K2_9ACTN</name>
<evidence type="ECO:0000256" key="2">
    <source>
        <dbReference type="SAM" id="Phobius"/>
    </source>
</evidence>
<dbReference type="Proteomes" id="UP001500443">
    <property type="component" value="Unassembled WGS sequence"/>
</dbReference>
<evidence type="ECO:0000313" key="3">
    <source>
        <dbReference type="EMBL" id="GAA2135761.1"/>
    </source>
</evidence>
<feature type="transmembrane region" description="Helical" evidence="2">
    <location>
        <begin position="161"/>
        <end position="183"/>
    </location>
</feature>
<feature type="region of interest" description="Disordered" evidence="1">
    <location>
        <begin position="233"/>
        <end position="293"/>
    </location>
</feature>
<feature type="transmembrane region" description="Helical" evidence="2">
    <location>
        <begin position="115"/>
        <end position="141"/>
    </location>
</feature>
<protein>
    <submittedName>
        <fullName evidence="3">Membrane protein</fullName>
    </submittedName>
</protein>
<organism evidence="3 4">
    <name type="scientific">Streptomyces synnematoformans</name>
    <dbReference type="NCBI Taxonomy" id="415721"/>
    <lineage>
        <taxon>Bacteria</taxon>
        <taxon>Bacillati</taxon>
        <taxon>Actinomycetota</taxon>
        <taxon>Actinomycetes</taxon>
        <taxon>Kitasatosporales</taxon>
        <taxon>Streptomycetaceae</taxon>
        <taxon>Streptomyces</taxon>
    </lineage>
</organism>
<reference evidence="3 4" key="1">
    <citation type="journal article" date="2019" name="Int. J. Syst. Evol. Microbiol.">
        <title>The Global Catalogue of Microorganisms (GCM) 10K type strain sequencing project: providing services to taxonomists for standard genome sequencing and annotation.</title>
        <authorList>
            <consortium name="The Broad Institute Genomics Platform"/>
            <consortium name="The Broad Institute Genome Sequencing Center for Infectious Disease"/>
            <person name="Wu L."/>
            <person name="Ma J."/>
        </authorList>
    </citation>
    <scope>NUCLEOTIDE SEQUENCE [LARGE SCALE GENOMIC DNA]</scope>
    <source>
        <strain evidence="3 4">JCM 15481</strain>
    </source>
</reference>
<keyword evidence="2" id="KW-0812">Transmembrane</keyword>
<feature type="region of interest" description="Disordered" evidence="1">
    <location>
        <begin position="1"/>
        <end position="20"/>
    </location>
</feature>
<keyword evidence="2" id="KW-1133">Transmembrane helix</keyword>
<dbReference type="EMBL" id="BAAAPF010000170">
    <property type="protein sequence ID" value="GAA2135761.1"/>
    <property type="molecule type" value="Genomic_DNA"/>
</dbReference>
<comment type="caution">
    <text evidence="3">The sequence shown here is derived from an EMBL/GenBank/DDBJ whole genome shotgun (WGS) entry which is preliminary data.</text>
</comment>